<gene>
    <name evidence="3" type="ORF">D0Y65_042029</name>
</gene>
<feature type="signal peptide" evidence="2">
    <location>
        <begin position="1"/>
        <end position="21"/>
    </location>
</feature>
<name>A0A445GY86_GLYSO</name>
<protein>
    <submittedName>
        <fullName evidence="3">Uncharacterized protein</fullName>
    </submittedName>
</protein>
<sequence length="107" mass="11737">MASSLLLAMVLVLDLVAFALAVAAEQTRNTVPGAVPWHEYSLHYMSQDNLDLSSLVMVVTRCMCCGRAMRPSGSRSWSICLFISLAETIGLFSFLGNVFSVSVFYLH</sequence>
<dbReference type="Proteomes" id="UP000289340">
    <property type="component" value="Chromosome 15"/>
</dbReference>
<evidence type="ECO:0000313" key="4">
    <source>
        <dbReference type="Proteomes" id="UP000289340"/>
    </source>
</evidence>
<organism evidence="3 4">
    <name type="scientific">Glycine soja</name>
    <name type="common">Wild soybean</name>
    <dbReference type="NCBI Taxonomy" id="3848"/>
    <lineage>
        <taxon>Eukaryota</taxon>
        <taxon>Viridiplantae</taxon>
        <taxon>Streptophyta</taxon>
        <taxon>Embryophyta</taxon>
        <taxon>Tracheophyta</taxon>
        <taxon>Spermatophyta</taxon>
        <taxon>Magnoliopsida</taxon>
        <taxon>eudicotyledons</taxon>
        <taxon>Gunneridae</taxon>
        <taxon>Pentapetalae</taxon>
        <taxon>rosids</taxon>
        <taxon>fabids</taxon>
        <taxon>Fabales</taxon>
        <taxon>Fabaceae</taxon>
        <taxon>Papilionoideae</taxon>
        <taxon>50 kb inversion clade</taxon>
        <taxon>NPAAA clade</taxon>
        <taxon>indigoferoid/millettioid clade</taxon>
        <taxon>Phaseoleae</taxon>
        <taxon>Glycine</taxon>
        <taxon>Glycine subgen. Soja</taxon>
    </lineage>
</organism>
<proteinExistence type="predicted"/>
<keyword evidence="1" id="KW-0472">Membrane</keyword>
<keyword evidence="1" id="KW-1133">Transmembrane helix</keyword>
<keyword evidence="1" id="KW-0812">Transmembrane</keyword>
<dbReference type="EMBL" id="QZWG01000015">
    <property type="protein sequence ID" value="RZB66221.1"/>
    <property type="molecule type" value="Genomic_DNA"/>
</dbReference>
<keyword evidence="4" id="KW-1185">Reference proteome</keyword>
<feature type="transmembrane region" description="Helical" evidence="1">
    <location>
        <begin position="81"/>
        <end position="106"/>
    </location>
</feature>
<keyword evidence="2" id="KW-0732">Signal</keyword>
<accession>A0A445GY86</accession>
<reference evidence="3 4" key="1">
    <citation type="submission" date="2018-09" db="EMBL/GenBank/DDBJ databases">
        <title>A high-quality reference genome of wild soybean provides a powerful tool to mine soybean genomes.</title>
        <authorList>
            <person name="Xie M."/>
            <person name="Chung C.Y.L."/>
            <person name="Li M.-W."/>
            <person name="Wong F.-L."/>
            <person name="Chan T.-F."/>
            <person name="Lam H.-M."/>
        </authorList>
    </citation>
    <scope>NUCLEOTIDE SEQUENCE [LARGE SCALE GENOMIC DNA]</scope>
    <source>
        <strain evidence="4">cv. W05</strain>
        <tissue evidence="3">Hypocotyl of etiolated seedlings</tissue>
    </source>
</reference>
<feature type="chain" id="PRO_5019231887" evidence="2">
    <location>
        <begin position="22"/>
        <end position="107"/>
    </location>
</feature>
<comment type="caution">
    <text evidence="3">The sequence shown here is derived from an EMBL/GenBank/DDBJ whole genome shotgun (WGS) entry which is preliminary data.</text>
</comment>
<evidence type="ECO:0000313" key="3">
    <source>
        <dbReference type="EMBL" id="RZB66221.1"/>
    </source>
</evidence>
<evidence type="ECO:0000256" key="2">
    <source>
        <dbReference type="SAM" id="SignalP"/>
    </source>
</evidence>
<evidence type="ECO:0000256" key="1">
    <source>
        <dbReference type="SAM" id="Phobius"/>
    </source>
</evidence>
<dbReference type="AlphaFoldDB" id="A0A445GY86"/>